<name>A0ABV3GKL0_MICGL</name>
<dbReference type="InterPro" id="IPR006119">
    <property type="entry name" value="Resolv_N"/>
</dbReference>
<feature type="region of interest" description="Disordered" evidence="1">
    <location>
        <begin position="30"/>
        <end position="55"/>
    </location>
</feature>
<comment type="caution">
    <text evidence="3">The sequence shown here is derived from an EMBL/GenBank/DDBJ whole genome shotgun (WGS) entry which is preliminary data.</text>
</comment>
<proteinExistence type="predicted"/>
<reference evidence="3 4" key="1">
    <citation type="submission" date="2024-06" db="EMBL/GenBank/DDBJ databases">
        <title>The Natural Products Discovery Center: Release of the First 8490 Sequenced Strains for Exploring Actinobacteria Biosynthetic Diversity.</title>
        <authorList>
            <person name="Kalkreuter E."/>
            <person name="Kautsar S.A."/>
            <person name="Yang D."/>
            <person name="Bader C.D."/>
            <person name="Teijaro C.N."/>
            <person name="Fluegel L."/>
            <person name="Davis C.M."/>
            <person name="Simpson J.R."/>
            <person name="Lauterbach L."/>
            <person name="Steele A.D."/>
            <person name="Gui C."/>
            <person name="Meng S."/>
            <person name="Li G."/>
            <person name="Viehrig K."/>
            <person name="Ye F."/>
            <person name="Su P."/>
            <person name="Kiefer A.F."/>
            <person name="Nichols A."/>
            <person name="Cepeda A.J."/>
            <person name="Yan W."/>
            <person name="Fan B."/>
            <person name="Jiang Y."/>
            <person name="Adhikari A."/>
            <person name="Zheng C.-J."/>
            <person name="Schuster L."/>
            <person name="Cowan T.M."/>
            <person name="Smanski M.J."/>
            <person name="Chevrette M.G."/>
            <person name="De Carvalho L.P.S."/>
            <person name="Shen B."/>
        </authorList>
    </citation>
    <scope>NUCLEOTIDE SEQUENCE [LARGE SCALE GENOMIC DNA]</scope>
    <source>
        <strain evidence="3 4">NPDC050100</strain>
    </source>
</reference>
<organism evidence="3 4">
    <name type="scientific">Microtetraspora glauca</name>
    <dbReference type="NCBI Taxonomy" id="1996"/>
    <lineage>
        <taxon>Bacteria</taxon>
        <taxon>Bacillati</taxon>
        <taxon>Actinomycetota</taxon>
        <taxon>Actinomycetes</taxon>
        <taxon>Streptosporangiales</taxon>
        <taxon>Streptosporangiaceae</taxon>
        <taxon>Microtetraspora</taxon>
    </lineage>
</organism>
<keyword evidence="4" id="KW-1185">Reference proteome</keyword>
<feature type="domain" description="Resolvase/invertase-type recombinase catalytic" evidence="2">
    <location>
        <begin position="1"/>
        <end position="35"/>
    </location>
</feature>
<gene>
    <name evidence="3" type="ORF">AB0I59_26345</name>
</gene>
<evidence type="ECO:0000313" key="4">
    <source>
        <dbReference type="Proteomes" id="UP001551675"/>
    </source>
</evidence>
<sequence length="74" mass="7921">MGSILFAILAVGAQLDRNYIREKTLEGHQAAAAKGNSSRALHTAAGRGSSMRTCSPSPWRYATRACRCPTSPRS</sequence>
<dbReference type="RefSeq" id="WP_358136988.1">
    <property type="nucleotide sequence ID" value="NZ_JBFALK010000015.1"/>
</dbReference>
<protein>
    <recommendedName>
        <fullName evidence="2">Resolvase/invertase-type recombinase catalytic domain-containing protein</fullName>
    </recommendedName>
</protein>
<evidence type="ECO:0000313" key="3">
    <source>
        <dbReference type="EMBL" id="MEV0972134.1"/>
    </source>
</evidence>
<accession>A0ABV3GKL0</accession>
<evidence type="ECO:0000256" key="1">
    <source>
        <dbReference type="SAM" id="MobiDB-lite"/>
    </source>
</evidence>
<evidence type="ECO:0000259" key="2">
    <source>
        <dbReference type="PROSITE" id="PS51736"/>
    </source>
</evidence>
<dbReference type="EMBL" id="JBFALK010000015">
    <property type="protein sequence ID" value="MEV0972134.1"/>
    <property type="molecule type" value="Genomic_DNA"/>
</dbReference>
<dbReference type="PROSITE" id="PS51736">
    <property type="entry name" value="RECOMBINASES_3"/>
    <property type="match status" value="1"/>
</dbReference>
<dbReference type="Proteomes" id="UP001551675">
    <property type="component" value="Unassembled WGS sequence"/>
</dbReference>